<reference evidence="3 4" key="1">
    <citation type="journal article" date="2016" name="Nat. Commun.">
        <title>Thousands of microbial genomes shed light on interconnected biogeochemical processes in an aquifer system.</title>
        <authorList>
            <person name="Anantharaman K."/>
            <person name="Brown C.T."/>
            <person name="Hug L.A."/>
            <person name="Sharon I."/>
            <person name="Castelle C.J."/>
            <person name="Probst A.J."/>
            <person name="Thomas B.C."/>
            <person name="Singh A."/>
            <person name="Wilkins M.J."/>
            <person name="Karaoz U."/>
            <person name="Brodie E.L."/>
            <person name="Williams K.H."/>
            <person name="Hubbard S.S."/>
            <person name="Banfield J.F."/>
        </authorList>
    </citation>
    <scope>NUCLEOTIDE SEQUENCE [LARGE SCALE GENOMIC DNA]</scope>
</reference>
<organism evidence="3 4">
    <name type="scientific">Candidatus Blackburnbacteria bacterium RIFCSPLOWO2_01_FULL_40_20</name>
    <dbReference type="NCBI Taxonomy" id="1797519"/>
    <lineage>
        <taxon>Bacteria</taxon>
        <taxon>Candidatus Blackburniibacteriota</taxon>
    </lineage>
</organism>
<dbReference type="EMBL" id="MHCC01000006">
    <property type="protein sequence ID" value="OGY13941.1"/>
    <property type="molecule type" value="Genomic_DNA"/>
</dbReference>
<dbReference type="Proteomes" id="UP000178659">
    <property type="component" value="Unassembled WGS sequence"/>
</dbReference>
<comment type="caution">
    <text evidence="3">The sequence shown here is derived from an EMBL/GenBank/DDBJ whole genome shotgun (WGS) entry which is preliminary data.</text>
</comment>
<dbReference type="AlphaFoldDB" id="A0A1G1VEZ6"/>
<evidence type="ECO:0000256" key="2">
    <source>
        <dbReference type="SAM" id="Phobius"/>
    </source>
</evidence>
<keyword evidence="2" id="KW-0472">Membrane</keyword>
<feature type="region of interest" description="Disordered" evidence="1">
    <location>
        <begin position="73"/>
        <end position="110"/>
    </location>
</feature>
<keyword evidence="2" id="KW-1133">Transmembrane helix</keyword>
<gene>
    <name evidence="3" type="ORF">A3A77_04050</name>
</gene>
<feature type="compositionally biased region" description="Low complexity" evidence="1">
    <location>
        <begin position="73"/>
        <end position="97"/>
    </location>
</feature>
<feature type="transmembrane region" description="Helical" evidence="2">
    <location>
        <begin position="21"/>
        <end position="42"/>
    </location>
</feature>
<evidence type="ECO:0000313" key="4">
    <source>
        <dbReference type="Proteomes" id="UP000178659"/>
    </source>
</evidence>
<evidence type="ECO:0000256" key="1">
    <source>
        <dbReference type="SAM" id="MobiDB-lite"/>
    </source>
</evidence>
<evidence type="ECO:0008006" key="5">
    <source>
        <dbReference type="Google" id="ProtNLM"/>
    </source>
</evidence>
<feature type="transmembrane region" description="Helical" evidence="2">
    <location>
        <begin position="113"/>
        <end position="133"/>
    </location>
</feature>
<name>A0A1G1VEZ6_9BACT</name>
<keyword evidence="2" id="KW-0812">Transmembrane</keyword>
<accession>A0A1G1VEZ6</accession>
<proteinExistence type="predicted"/>
<protein>
    <recommendedName>
        <fullName evidence="5">Gram-positive cocci surface proteins LPxTG domain-containing protein</fullName>
    </recommendedName>
</protein>
<sequence length="140" mass="14707">MENQYQQTNIKERVQKVWTDFGPLILGAMVLLVIVGGGWYIWRSRTVTIPTPTPSGTVEIVEDLPSSEINLAETPEPSVTPTPVASATPPATPVVVAKGGQPSDTTKGGLPATGAPIAPIIFSAALLATGFVLRKTSKKT</sequence>
<evidence type="ECO:0000313" key="3">
    <source>
        <dbReference type="EMBL" id="OGY13941.1"/>
    </source>
</evidence>